<organism evidence="9 10">
    <name type="scientific">Gambusia affinis</name>
    <name type="common">Western mosquitofish</name>
    <name type="synonym">Heterandria affinis</name>
    <dbReference type="NCBI Taxonomy" id="33528"/>
    <lineage>
        <taxon>Eukaryota</taxon>
        <taxon>Metazoa</taxon>
        <taxon>Chordata</taxon>
        <taxon>Craniata</taxon>
        <taxon>Vertebrata</taxon>
        <taxon>Euteleostomi</taxon>
        <taxon>Actinopterygii</taxon>
        <taxon>Neopterygii</taxon>
        <taxon>Teleostei</taxon>
        <taxon>Neoteleostei</taxon>
        <taxon>Acanthomorphata</taxon>
        <taxon>Ovalentaria</taxon>
        <taxon>Atherinomorphae</taxon>
        <taxon>Cyprinodontiformes</taxon>
        <taxon>Poeciliidae</taxon>
        <taxon>Poeciliinae</taxon>
        <taxon>Gambusia</taxon>
    </lineage>
</organism>
<dbReference type="InterPro" id="IPR036612">
    <property type="entry name" value="KH_dom_type_1_sf"/>
</dbReference>
<sequence>MDSSLVEGGLNVTLTIRLLMHGKEVGSIIGKKGESVKKMREESGARINISEGNCPERIITLAGPTTSIFKAFSMIIEKLEEDISTSMTNSTATSKPPVTMRLVVPASQCGSLIGKGGCKIKEIRESAGAQVQVAGDMLPNSTERAITIAGTPQSIIECVKQICVVMLESPPKGVTIPYRPKPSGSPVIFAGGQKRCTSSPCLVTTLLGVADTALFSYHAKDRVWMDLYAASQCHSLLTAMLSLQAYAVQGQHAIPQPDLTKLHQLAMQQSPFPIAHGNQGFQAGMDASAQTGSHELTIPNDLIGCIIGRQGAKINEIRQMSGAQIKIANPVEGSTDRQVTITGSHASISLAEYLINARMKKLTVGMATPMLRHWEVDWALRCLTGPARRCRRFCPVSSWALLWPGAPSLSDKPSDACAGSVLSAGISEPWESRSSLRSSNLSSVFVLTTSGVPLRGDPSDPLPAAPLPHGESGLLENGNDAASSLGVSLRGGVSVRSSRPPTPPSDPPNPAEALRLPPLSSPLAEGSLFLWPSVSSVVQMRSGLEEDSCLCCCSWLRPRRAAAGSRSCLELLVVALLACADVSLLEDDWFALRPARSPLLPLPGLRWRVFTLRHRLGEVELLLGQAGIVTCITEESILGRITSDFRMSGLKRGKRILQLQHHSTELHVFDLGLFDVPHFLYSHFFSVQLPKEDGPLCPAAHPLQPIVLRLAPNSSSLRTVARLGPAAAATLAGLMFVEF</sequence>
<dbReference type="STRING" id="33528.ENSGAFP00000011759"/>
<dbReference type="GO" id="GO:0003677">
    <property type="term" value="F:DNA binding"/>
    <property type="evidence" value="ECO:0007669"/>
    <property type="project" value="UniProtKB-KW"/>
</dbReference>
<dbReference type="AlphaFoldDB" id="A0A315W7D4"/>
<feature type="region of interest" description="Disordered" evidence="7">
    <location>
        <begin position="491"/>
        <end position="517"/>
    </location>
</feature>
<feature type="domain" description="K Homology" evidence="8">
    <location>
        <begin position="290"/>
        <end position="360"/>
    </location>
</feature>
<dbReference type="FunFam" id="3.30.1370.10:FF:000002">
    <property type="entry name" value="poly(RC)-binding protein 2 isoform X1"/>
    <property type="match status" value="1"/>
</dbReference>
<dbReference type="Proteomes" id="UP000250572">
    <property type="component" value="Unassembled WGS sequence"/>
</dbReference>
<evidence type="ECO:0000256" key="2">
    <source>
        <dbReference type="ARBA" id="ARBA00022490"/>
    </source>
</evidence>
<dbReference type="InterPro" id="IPR004087">
    <property type="entry name" value="KH_dom"/>
</dbReference>
<keyword evidence="10" id="KW-1185">Reference proteome</keyword>
<name>A0A315W7D4_GAMAF</name>
<dbReference type="GO" id="GO:0003723">
    <property type="term" value="F:RNA binding"/>
    <property type="evidence" value="ECO:0007669"/>
    <property type="project" value="UniProtKB-UniRule"/>
</dbReference>
<dbReference type="GO" id="GO:0005737">
    <property type="term" value="C:cytoplasm"/>
    <property type="evidence" value="ECO:0007669"/>
    <property type="project" value="UniProtKB-SubCell"/>
</dbReference>
<keyword evidence="4 6" id="KW-0694">RNA-binding</keyword>
<accession>A0A315W7D4</accession>
<feature type="domain" description="K Homology" evidence="8">
    <location>
        <begin position="12"/>
        <end position="80"/>
    </location>
</feature>
<dbReference type="InterPro" id="IPR004088">
    <property type="entry name" value="KH_dom_type_1"/>
</dbReference>
<reference evidence="9 10" key="1">
    <citation type="journal article" date="2018" name="G3 (Bethesda)">
        <title>A High-Quality Reference Genome for the Invasive Mosquitofish Gambusia affinis Using a Chicago Library.</title>
        <authorList>
            <person name="Hoffberg S.L."/>
            <person name="Troendle N.J."/>
            <person name="Glenn T.C."/>
            <person name="Mahmud O."/>
            <person name="Louha S."/>
            <person name="Chalopin D."/>
            <person name="Bennetzen J.L."/>
            <person name="Mauricio R."/>
        </authorList>
    </citation>
    <scope>NUCLEOTIDE SEQUENCE [LARGE SCALE GENOMIC DNA]</scope>
    <source>
        <strain evidence="9">NE01/NJP1002.9</strain>
        <tissue evidence="9">Muscle</tissue>
    </source>
</reference>
<keyword evidence="2" id="KW-0963">Cytoplasm</keyword>
<dbReference type="PANTHER" id="PTHR10288">
    <property type="entry name" value="KH DOMAIN CONTAINING RNA BINDING PROTEIN"/>
    <property type="match status" value="1"/>
</dbReference>
<dbReference type="CDD" id="cd22515">
    <property type="entry name" value="KH-I_PCBP1_2_rpt1"/>
    <property type="match status" value="1"/>
</dbReference>
<dbReference type="Pfam" id="PF00013">
    <property type="entry name" value="KH_1"/>
    <property type="match status" value="3"/>
</dbReference>
<keyword evidence="5" id="KW-0238">DNA-binding</keyword>
<dbReference type="PROSITE" id="PS50084">
    <property type="entry name" value="KH_TYPE_1"/>
    <property type="match status" value="3"/>
</dbReference>
<evidence type="ECO:0000259" key="8">
    <source>
        <dbReference type="SMART" id="SM00322"/>
    </source>
</evidence>
<evidence type="ECO:0000313" key="9">
    <source>
        <dbReference type="EMBL" id="PWA31650.1"/>
    </source>
</evidence>
<protein>
    <recommendedName>
        <fullName evidence="8">K Homology domain-containing protein</fullName>
    </recommendedName>
</protein>
<dbReference type="CDD" id="cd22519">
    <property type="entry name" value="KH-I_PCBP3_rpt2"/>
    <property type="match status" value="1"/>
</dbReference>
<dbReference type="SUPFAM" id="SSF54791">
    <property type="entry name" value="Eukaryotic type KH-domain (KH-domain type I)"/>
    <property type="match status" value="3"/>
</dbReference>
<dbReference type="FunFam" id="3.30.1370.10:FF:000005">
    <property type="entry name" value="poly(RC)-binding protein 2 isoform X1"/>
    <property type="match status" value="1"/>
</dbReference>
<evidence type="ECO:0000256" key="1">
    <source>
        <dbReference type="ARBA" id="ARBA00004496"/>
    </source>
</evidence>
<proteinExistence type="predicted"/>
<evidence type="ECO:0000256" key="3">
    <source>
        <dbReference type="ARBA" id="ARBA00022737"/>
    </source>
</evidence>
<gene>
    <name evidence="9" type="ORF">CCH79_00006583</name>
</gene>
<evidence type="ECO:0000313" key="10">
    <source>
        <dbReference type="Proteomes" id="UP000250572"/>
    </source>
</evidence>
<feature type="region of interest" description="Disordered" evidence="7">
    <location>
        <begin position="455"/>
        <end position="476"/>
    </location>
</feature>
<feature type="compositionally biased region" description="Pro residues" evidence="7">
    <location>
        <begin position="500"/>
        <end position="510"/>
    </location>
</feature>
<dbReference type="CDD" id="cd22521">
    <property type="entry name" value="KH-I_PCBP1_2_rpt3"/>
    <property type="match status" value="1"/>
</dbReference>
<comment type="subcellular location">
    <subcellularLocation>
        <location evidence="1">Cytoplasm</location>
    </subcellularLocation>
</comment>
<evidence type="ECO:0000256" key="6">
    <source>
        <dbReference type="PROSITE-ProRule" id="PRU00117"/>
    </source>
</evidence>
<feature type="domain" description="K Homology" evidence="8">
    <location>
        <begin position="96"/>
        <end position="167"/>
    </location>
</feature>
<comment type="caution">
    <text evidence="9">The sequence shown here is derived from an EMBL/GenBank/DDBJ whole genome shotgun (WGS) entry which is preliminary data.</text>
</comment>
<dbReference type="EMBL" id="NHOQ01000244">
    <property type="protein sequence ID" value="PWA31650.1"/>
    <property type="molecule type" value="Genomic_DNA"/>
</dbReference>
<evidence type="ECO:0000256" key="4">
    <source>
        <dbReference type="ARBA" id="ARBA00022884"/>
    </source>
</evidence>
<dbReference type="FunFam" id="3.30.1370.10:FF:000003">
    <property type="entry name" value="poly(RC)-binding protein 2 isoform X1"/>
    <property type="match status" value="1"/>
</dbReference>
<keyword evidence="3" id="KW-0677">Repeat</keyword>
<evidence type="ECO:0000256" key="7">
    <source>
        <dbReference type="SAM" id="MobiDB-lite"/>
    </source>
</evidence>
<dbReference type="Gene3D" id="3.30.1370.10">
    <property type="entry name" value="K Homology domain, type 1"/>
    <property type="match status" value="3"/>
</dbReference>
<evidence type="ECO:0000256" key="5">
    <source>
        <dbReference type="ARBA" id="ARBA00023125"/>
    </source>
</evidence>
<dbReference type="SMART" id="SM00322">
    <property type="entry name" value="KH"/>
    <property type="match status" value="3"/>
</dbReference>